<dbReference type="RefSeq" id="WP_072845260.1">
    <property type="nucleotide sequence ID" value="NZ_FNAB01000004.1"/>
</dbReference>
<reference evidence="2 3" key="1">
    <citation type="submission" date="2016-10" db="EMBL/GenBank/DDBJ databases">
        <authorList>
            <person name="de Groot N.N."/>
        </authorList>
    </citation>
    <scope>NUCLEOTIDE SEQUENCE [LARGE SCALE GENOMIC DNA]</scope>
    <source>
        <strain evidence="2 3">JCM 11308</strain>
    </source>
</reference>
<dbReference type="Proteomes" id="UP000199417">
    <property type="component" value="Unassembled WGS sequence"/>
</dbReference>
<evidence type="ECO:0000256" key="1">
    <source>
        <dbReference type="SAM" id="SignalP"/>
    </source>
</evidence>
<sequence>MLKKLMASAAIATGVAVAAAPQASAADQAYVPPPGYELNTRYFKLPWEPSRSWDNNSNLLSPFGTSDIYCYTWPGAVTGPLPLDCFQLDPWRQTHQLMRIPFAQNLHIVNPIPTPPGQLPGALGSS</sequence>
<feature type="signal peptide" evidence="1">
    <location>
        <begin position="1"/>
        <end position="25"/>
    </location>
</feature>
<keyword evidence="1" id="KW-0732">Signal</keyword>
<organism evidence="2 3">
    <name type="scientific">Rhodococcus tukisamuensis</name>
    <dbReference type="NCBI Taxonomy" id="168276"/>
    <lineage>
        <taxon>Bacteria</taxon>
        <taxon>Bacillati</taxon>
        <taxon>Actinomycetota</taxon>
        <taxon>Actinomycetes</taxon>
        <taxon>Mycobacteriales</taxon>
        <taxon>Nocardiaceae</taxon>
        <taxon>Rhodococcus</taxon>
    </lineage>
</organism>
<gene>
    <name evidence="2" type="ORF">SAMN05444580_104284</name>
</gene>
<dbReference type="EMBL" id="FNAB01000004">
    <property type="protein sequence ID" value="SDD44259.1"/>
    <property type="molecule type" value="Genomic_DNA"/>
</dbReference>
<protein>
    <recommendedName>
        <fullName evidence="4">Secreted protein</fullName>
    </recommendedName>
</protein>
<evidence type="ECO:0008006" key="4">
    <source>
        <dbReference type="Google" id="ProtNLM"/>
    </source>
</evidence>
<evidence type="ECO:0000313" key="3">
    <source>
        <dbReference type="Proteomes" id="UP000199417"/>
    </source>
</evidence>
<accession>A0A1G6USH6</accession>
<keyword evidence="3" id="KW-1185">Reference proteome</keyword>
<evidence type="ECO:0000313" key="2">
    <source>
        <dbReference type="EMBL" id="SDD44259.1"/>
    </source>
</evidence>
<name>A0A1G6USH6_9NOCA</name>
<dbReference type="AlphaFoldDB" id="A0A1G6USH6"/>
<feature type="chain" id="PRO_5011649097" description="Secreted protein" evidence="1">
    <location>
        <begin position="26"/>
        <end position="126"/>
    </location>
</feature>
<dbReference type="STRING" id="168276.SAMN05444580_104284"/>
<proteinExistence type="predicted"/>